<dbReference type="SUPFAM" id="SSF111126">
    <property type="entry name" value="Ligand-binding domain in the NO signalling and Golgi transport"/>
    <property type="match status" value="1"/>
</dbReference>
<dbReference type="PANTHER" id="PTHR20902:SF0">
    <property type="entry name" value="TRAFFICKING PROTEIN PARTICLE COMPLEX SUBUNIT 5"/>
    <property type="match status" value="1"/>
</dbReference>
<dbReference type="GO" id="GO:0006888">
    <property type="term" value="P:endoplasmic reticulum to Golgi vesicle-mediated transport"/>
    <property type="evidence" value="ECO:0007669"/>
    <property type="project" value="TreeGrafter"/>
</dbReference>
<dbReference type="EMBL" id="HBIU01030677">
    <property type="protein sequence ID" value="CAE0635429.1"/>
    <property type="molecule type" value="Transcribed_RNA"/>
</dbReference>
<evidence type="ECO:0000256" key="3">
    <source>
        <dbReference type="ARBA" id="ARBA00022448"/>
    </source>
</evidence>
<dbReference type="InterPro" id="IPR007194">
    <property type="entry name" value="TRAPP_component"/>
</dbReference>
<dbReference type="Pfam" id="PF04051">
    <property type="entry name" value="TRAPP"/>
    <property type="match status" value="1"/>
</dbReference>
<evidence type="ECO:0000256" key="1">
    <source>
        <dbReference type="ARBA" id="ARBA00004240"/>
    </source>
</evidence>
<dbReference type="InterPro" id="IPR024096">
    <property type="entry name" value="NO_sig/Golgi_transp_ligand-bd"/>
</dbReference>
<dbReference type="PIRSF" id="PIRSF017479">
    <property type="entry name" value="TRAPP_I_complex_Trs31"/>
    <property type="match status" value="1"/>
</dbReference>
<evidence type="ECO:0000256" key="2">
    <source>
        <dbReference type="ARBA" id="ARBA00006218"/>
    </source>
</evidence>
<dbReference type="GO" id="GO:1990072">
    <property type="term" value="C:TRAPPIII protein complex"/>
    <property type="evidence" value="ECO:0007669"/>
    <property type="project" value="TreeGrafter"/>
</dbReference>
<gene>
    <name evidence="8" type="ORF">HAKA00212_LOCUS14171</name>
</gene>
<dbReference type="AlphaFoldDB" id="A0A6V1NSM5"/>
<protein>
    <recommendedName>
        <fullName evidence="7">Trafficking protein particle complex subunit</fullName>
    </recommendedName>
</protein>
<dbReference type="InterPro" id="IPR016696">
    <property type="entry name" value="TRAPP-I_su5"/>
</dbReference>
<dbReference type="GO" id="GO:1990071">
    <property type="term" value="C:TRAPPII protein complex"/>
    <property type="evidence" value="ECO:0007669"/>
    <property type="project" value="TreeGrafter"/>
</dbReference>
<accession>A0A6V1NSM5</accession>
<organism evidence="8">
    <name type="scientific">Heterosigma akashiwo</name>
    <name type="common">Chromophytic alga</name>
    <name type="synonym">Heterosigma carterae</name>
    <dbReference type="NCBI Taxonomy" id="2829"/>
    <lineage>
        <taxon>Eukaryota</taxon>
        <taxon>Sar</taxon>
        <taxon>Stramenopiles</taxon>
        <taxon>Ochrophyta</taxon>
        <taxon>Raphidophyceae</taxon>
        <taxon>Chattonellales</taxon>
        <taxon>Chattonellaceae</taxon>
        <taxon>Heterosigma</taxon>
    </lineage>
</organism>
<evidence type="ECO:0000256" key="4">
    <source>
        <dbReference type="ARBA" id="ARBA00022824"/>
    </source>
</evidence>
<comment type="similarity">
    <text evidence="2 7">Belongs to the TRAPP small subunits family. BET3 subfamily.</text>
</comment>
<dbReference type="CDD" id="cd14943">
    <property type="entry name" value="TRAPPC5_Trs31"/>
    <property type="match status" value="1"/>
</dbReference>
<evidence type="ECO:0000313" key="8">
    <source>
        <dbReference type="EMBL" id="CAE0635429.1"/>
    </source>
</evidence>
<evidence type="ECO:0000256" key="7">
    <source>
        <dbReference type="PIRNR" id="PIRNR017479"/>
    </source>
</evidence>
<dbReference type="FunFam" id="3.30.1380.20:FF:000002">
    <property type="entry name" value="Trafficking protein particle complex subunit"/>
    <property type="match status" value="1"/>
</dbReference>
<keyword evidence="5 7" id="KW-0931">ER-Golgi transport</keyword>
<dbReference type="GO" id="GO:1990070">
    <property type="term" value="C:TRAPPI protein complex"/>
    <property type="evidence" value="ECO:0007669"/>
    <property type="project" value="TreeGrafter"/>
</dbReference>
<proteinExistence type="inferred from homology"/>
<dbReference type="Gene3D" id="3.30.1380.20">
    <property type="entry name" value="Trafficking protein particle complex subunit 3"/>
    <property type="match status" value="1"/>
</dbReference>
<keyword evidence="4 7" id="KW-0256">Endoplasmic reticulum</keyword>
<name>A0A6V1NSM5_HETAK</name>
<keyword evidence="3 7" id="KW-0813">Transport</keyword>
<evidence type="ECO:0000256" key="5">
    <source>
        <dbReference type="ARBA" id="ARBA00022892"/>
    </source>
</evidence>
<comment type="subcellular location">
    <subcellularLocation>
        <location evidence="1">Endoplasmic reticulum</location>
    </subcellularLocation>
    <subcellularLocation>
        <location evidence="7">Golgi apparatus</location>
        <location evidence="7">cis-Golgi network</location>
    </subcellularLocation>
</comment>
<reference evidence="8" key="1">
    <citation type="submission" date="2021-01" db="EMBL/GenBank/DDBJ databases">
        <authorList>
            <person name="Corre E."/>
            <person name="Pelletier E."/>
            <person name="Niang G."/>
            <person name="Scheremetjew M."/>
            <person name="Finn R."/>
            <person name="Kale V."/>
            <person name="Holt S."/>
            <person name="Cochrane G."/>
            <person name="Meng A."/>
            <person name="Brown T."/>
            <person name="Cohen L."/>
        </authorList>
    </citation>
    <scope>NUCLEOTIDE SEQUENCE</scope>
    <source>
        <strain evidence="8">CCMP3107</strain>
    </source>
</reference>
<keyword evidence="6 7" id="KW-0333">Golgi apparatus</keyword>
<sequence length="189" mass="21352">MSRIPNILDRPVPKINKEVSLSAFSFLFSEMVQYNQNRVMSISDLEKRLEEVGYRVGLRVLELLGHRERAQRRRVRLLPTLQFVSTNVWKYLFGKQADSLERSTENEDEYMIHEAEPLPNAFISVPPDLGHLNCAAFTAGVVAGALDGASFPARVTAHGVAVEGGPRREKTVFLVKFDREVVDREIKLG</sequence>
<comment type="subunit">
    <text evidence="7">Part of the multisubunit TRAPP (transport protein particle) complex.</text>
</comment>
<dbReference type="GO" id="GO:0005783">
    <property type="term" value="C:endoplasmic reticulum"/>
    <property type="evidence" value="ECO:0007669"/>
    <property type="project" value="UniProtKB-SubCell"/>
</dbReference>
<dbReference type="PANTHER" id="PTHR20902">
    <property type="entry name" value="41-2 PROTEIN ANTIGEN-RELATED"/>
    <property type="match status" value="1"/>
</dbReference>
<evidence type="ECO:0000256" key="6">
    <source>
        <dbReference type="ARBA" id="ARBA00023034"/>
    </source>
</evidence>